<organism evidence="3 4">
    <name type="scientific">Ophiocordyceps camponoti-rufipedis</name>
    <dbReference type="NCBI Taxonomy" id="2004952"/>
    <lineage>
        <taxon>Eukaryota</taxon>
        <taxon>Fungi</taxon>
        <taxon>Dikarya</taxon>
        <taxon>Ascomycota</taxon>
        <taxon>Pezizomycotina</taxon>
        <taxon>Sordariomycetes</taxon>
        <taxon>Hypocreomycetidae</taxon>
        <taxon>Hypocreales</taxon>
        <taxon>Ophiocordycipitaceae</taxon>
        <taxon>Ophiocordyceps</taxon>
    </lineage>
</organism>
<dbReference type="GO" id="GO:0005730">
    <property type="term" value="C:nucleolus"/>
    <property type="evidence" value="ECO:0007669"/>
    <property type="project" value="TreeGrafter"/>
</dbReference>
<feature type="region of interest" description="Disordered" evidence="2">
    <location>
        <begin position="19"/>
        <end position="121"/>
    </location>
</feature>
<sequence>MAPRMQERGAFRKHVQGILDVDADIDDLTTTNTEQMPQNTTTRTRGRLPEKKIMKSSSRATRVLCREPDSKPSSSRDFIPPAPSNRRNRSPLRPNSPTSTCDEGTRTQARSARRGRGRPKLTETIAADAFITTSVATGENLVKTEPAAATRIIRNRANYSTAVDELSMADAKFSLVGDGFVENDVFTQRRLGELSTRHEDLKKRHRDLRELGLKAAEHNFHRLKKQTEGSLESSNRLILQLREDLAEQTALAEHRKDMEENLERSEANAKRLQAEVERLSADLSLAREQVSMLSERLSSTQTAR</sequence>
<comment type="caution">
    <text evidence="3">The sequence shown here is derived from an EMBL/GenBank/DDBJ whole genome shotgun (WGS) entry which is preliminary data.</text>
</comment>
<accession>A0A2C5ZB77</accession>
<gene>
    <name evidence="3" type="ORF">CDD80_978</name>
</gene>
<evidence type="ECO:0000256" key="1">
    <source>
        <dbReference type="SAM" id="Coils"/>
    </source>
</evidence>
<dbReference type="GO" id="GO:0033551">
    <property type="term" value="C:monopolin complex"/>
    <property type="evidence" value="ECO:0007669"/>
    <property type="project" value="InterPro"/>
</dbReference>
<evidence type="ECO:0000256" key="2">
    <source>
        <dbReference type="SAM" id="MobiDB-lite"/>
    </source>
</evidence>
<dbReference type="PANTHER" id="PTHR28006:SF1">
    <property type="entry name" value="MONOPOLIN COMPLEX SUBUNIT CSM1"/>
    <property type="match status" value="1"/>
</dbReference>
<reference evidence="3 4" key="1">
    <citation type="submission" date="2017-06" db="EMBL/GenBank/DDBJ databases">
        <title>Ant-infecting Ophiocordyceps genomes reveal a high diversity of potential behavioral manipulation genes and a possible major role for enterotoxins.</title>
        <authorList>
            <person name="De Bekker C."/>
            <person name="Evans H.C."/>
            <person name="Brachmann A."/>
            <person name="Hughes D.P."/>
        </authorList>
    </citation>
    <scope>NUCLEOTIDE SEQUENCE [LARGE SCALE GENOMIC DNA]</scope>
    <source>
        <strain evidence="3 4">Map16</strain>
    </source>
</reference>
<dbReference type="PANTHER" id="PTHR28006">
    <property type="entry name" value="MONOPOLIN COMPLEX SUBUNIT CSM1"/>
    <property type="match status" value="1"/>
</dbReference>
<dbReference type="InterPro" id="IPR040349">
    <property type="entry name" value="Csm1/Pcs1"/>
</dbReference>
<dbReference type="Proteomes" id="UP000226431">
    <property type="component" value="Unassembled WGS sequence"/>
</dbReference>
<evidence type="ECO:0000313" key="4">
    <source>
        <dbReference type="Proteomes" id="UP000226431"/>
    </source>
</evidence>
<keyword evidence="4" id="KW-1185">Reference proteome</keyword>
<name>A0A2C5ZB77_9HYPO</name>
<dbReference type="STRING" id="2004952.A0A2C5ZB77"/>
<dbReference type="EMBL" id="NJES01000136">
    <property type="protein sequence ID" value="PHH77040.1"/>
    <property type="molecule type" value="Genomic_DNA"/>
</dbReference>
<dbReference type="GO" id="GO:1990644">
    <property type="term" value="F:microtubule site clamp"/>
    <property type="evidence" value="ECO:0007669"/>
    <property type="project" value="TreeGrafter"/>
</dbReference>
<keyword evidence="1" id="KW-0175">Coiled coil</keyword>
<proteinExistence type="predicted"/>
<dbReference type="GO" id="GO:0051315">
    <property type="term" value="P:attachment of mitotic spindle microtubules to kinetochore"/>
    <property type="evidence" value="ECO:0007669"/>
    <property type="project" value="TreeGrafter"/>
</dbReference>
<dbReference type="OrthoDB" id="2431049at2759"/>
<dbReference type="GO" id="GO:0045144">
    <property type="term" value="P:meiotic sister chromatid segregation"/>
    <property type="evidence" value="ECO:0007669"/>
    <property type="project" value="TreeGrafter"/>
</dbReference>
<protein>
    <submittedName>
        <fullName evidence="3">Uncharacterized protein</fullName>
    </submittedName>
</protein>
<dbReference type="GO" id="GO:0034506">
    <property type="term" value="C:chromosome, centromeric core domain"/>
    <property type="evidence" value="ECO:0007669"/>
    <property type="project" value="TreeGrafter"/>
</dbReference>
<feature type="coiled-coil region" evidence="1">
    <location>
        <begin position="248"/>
        <end position="296"/>
    </location>
</feature>
<dbReference type="GO" id="GO:0072686">
    <property type="term" value="C:mitotic spindle"/>
    <property type="evidence" value="ECO:0007669"/>
    <property type="project" value="TreeGrafter"/>
</dbReference>
<evidence type="ECO:0000313" key="3">
    <source>
        <dbReference type="EMBL" id="PHH77040.1"/>
    </source>
</evidence>
<feature type="compositionally biased region" description="Polar residues" evidence="2">
    <location>
        <begin position="28"/>
        <end position="43"/>
    </location>
</feature>
<dbReference type="AlphaFoldDB" id="A0A2C5ZB77"/>
<feature type="compositionally biased region" description="Polar residues" evidence="2">
    <location>
        <begin position="98"/>
        <end position="110"/>
    </location>
</feature>